<dbReference type="EMBL" id="SDKK01000002">
    <property type="protein sequence ID" value="TYC61504.1"/>
    <property type="molecule type" value="Genomic_DNA"/>
</dbReference>
<evidence type="ECO:0000313" key="2">
    <source>
        <dbReference type="EMBL" id="TYC61504.1"/>
    </source>
</evidence>
<name>A0A6C2D6I2_9RHOO</name>
<dbReference type="Pfam" id="PF18914">
    <property type="entry name" value="DUF5666"/>
    <property type="match status" value="3"/>
</dbReference>
<dbReference type="Proteomes" id="UP000389128">
    <property type="component" value="Unassembled WGS sequence"/>
</dbReference>
<feature type="domain" description="DUF5666" evidence="1">
    <location>
        <begin position="123"/>
        <end position="185"/>
    </location>
</feature>
<feature type="domain" description="DUF5666" evidence="1">
    <location>
        <begin position="340"/>
        <end position="397"/>
    </location>
</feature>
<organism evidence="2 3">
    <name type="scientific">Zoogloea oleivorans</name>
    <dbReference type="NCBI Taxonomy" id="1552750"/>
    <lineage>
        <taxon>Bacteria</taxon>
        <taxon>Pseudomonadati</taxon>
        <taxon>Pseudomonadota</taxon>
        <taxon>Betaproteobacteria</taxon>
        <taxon>Rhodocyclales</taxon>
        <taxon>Zoogloeaceae</taxon>
        <taxon>Zoogloea</taxon>
    </lineage>
</organism>
<sequence length="401" mass="40571">MKPAFLGALRRPLSGWSAGIVLALLLAACGGGGGAGDQAGVGTGGTGTISSTVTVGPISGFGSVIIAGVRYDDTTATVTDEDGNARSRTDLKLGMLTAITGSADFVAGTGVATGIRYGSEIVGPVTAVDVGAGTFRVLGVSVSVKPATVFDDRLAGLSALRVGDRVEVYGLYNAAAGGYTATRIEPQALATRFKLRGAVEALDVSNRRFTLAGALIDYTGVPAAQLPTLANGMIVRASATRLPAAGVWAVDSLGAAPRAVLADGEAKIEGDIAAFVSATSFVVDGVTVDATGASVAGTLGVGMRVEVEGTVRNGVLLAKEIEASDEDAEDREEFEITALITGFDAATQRFSLRGQLIDASGAVSFENGTRATLANGRKVELKGYFDAGAGAVFATKIHFED</sequence>
<protein>
    <recommendedName>
        <fullName evidence="1">DUF5666 domain-containing protein</fullName>
    </recommendedName>
</protein>
<dbReference type="PROSITE" id="PS51257">
    <property type="entry name" value="PROKAR_LIPOPROTEIN"/>
    <property type="match status" value="1"/>
</dbReference>
<gene>
    <name evidence="2" type="ORF">ETQ85_02220</name>
</gene>
<keyword evidence="3" id="KW-1185">Reference proteome</keyword>
<comment type="caution">
    <text evidence="2">The sequence shown here is derived from an EMBL/GenBank/DDBJ whole genome shotgun (WGS) entry which is preliminary data.</text>
</comment>
<proteinExistence type="predicted"/>
<dbReference type="InterPro" id="IPR043724">
    <property type="entry name" value="DUF5666"/>
</dbReference>
<dbReference type="AlphaFoldDB" id="A0A6C2D6I2"/>
<reference evidence="2 3" key="1">
    <citation type="submission" date="2019-01" db="EMBL/GenBank/DDBJ databases">
        <title>Zoogloea oleivorans genome sequencing and assembly.</title>
        <authorList>
            <person name="Tancsics A."/>
            <person name="Farkas M."/>
            <person name="Kriszt B."/>
            <person name="Maroti G."/>
            <person name="Horvath B."/>
        </authorList>
    </citation>
    <scope>NUCLEOTIDE SEQUENCE [LARGE SCALE GENOMIC DNA]</scope>
    <source>
        <strain evidence="2 3">Buc</strain>
    </source>
</reference>
<evidence type="ECO:0000313" key="3">
    <source>
        <dbReference type="Proteomes" id="UP000389128"/>
    </source>
</evidence>
<dbReference type="RefSeq" id="WP_148577498.1">
    <property type="nucleotide sequence ID" value="NZ_SDKK01000002.1"/>
</dbReference>
<evidence type="ECO:0000259" key="1">
    <source>
        <dbReference type="Pfam" id="PF18914"/>
    </source>
</evidence>
<feature type="domain" description="DUF5666" evidence="1">
    <location>
        <begin position="269"/>
        <end position="322"/>
    </location>
</feature>
<dbReference type="OrthoDB" id="8906854at2"/>
<accession>A0A6C2D6I2</accession>